<dbReference type="EMBL" id="FOSV01000027">
    <property type="protein sequence ID" value="SFL85590.1"/>
    <property type="molecule type" value="Genomic_DNA"/>
</dbReference>
<name>A0A1I4L3I5_9HYPH</name>
<sequence length="249" mass="26829">MKRLEDTLGRRLIERSPRSFRLTNEGEILAAHGRRIVALADELVAKLVEPTVSGLVRLGTPEDFATAHLSGVLAAFSAAHPNVALEVTTDLTLNLIERFGAGEFDLVLIKREPLGPSEGVRVWHEALVWACAAHREHLFTDAGNDLPLVVSPRPCVYRKRAIRALDQVGRRWRVAYTSTSLAGSQAAVRAGLGVTVLPKDMVPADFSVLEGPTMPDLSATEIALMAAASLPVPAAKLAEHIVTSLERGV</sequence>
<dbReference type="GO" id="GO:0003677">
    <property type="term" value="F:DNA binding"/>
    <property type="evidence" value="ECO:0007669"/>
    <property type="project" value="UniProtKB-KW"/>
</dbReference>
<dbReference type="Gene3D" id="1.10.10.10">
    <property type="entry name" value="Winged helix-like DNA-binding domain superfamily/Winged helix DNA-binding domain"/>
    <property type="match status" value="1"/>
</dbReference>
<evidence type="ECO:0000313" key="6">
    <source>
        <dbReference type="EMBL" id="SFL85590.1"/>
    </source>
</evidence>
<keyword evidence="4" id="KW-0804">Transcription</keyword>
<keyword evidence="7" id="KW-1185">Reference proteome</keyword>
<dbReference type="GO" id="GO:0003700">
    <property type="term" value="F:DNA-binding transcription factor activity"/>
    <property type="evidence" value="ECO:0007669"/>
    <property type="project" value="InterPro"/>
</dbReference>
<evidence type="ECO:0000256" key="1">
    <source>
        <dbReference type="ARBA" id="ARBA00009437"/>
    </source>
</evidence>
<evidence type="ECO:0000256" key="2">
    <source>
        <dbReference type="ARBA" id="ARBA00023015"/>
    </source>
</evidence>
<dbReference type="InterPro" id="IPR036388">
    <property type="entry name" value="WH-like_DNA-bd_sf"/>
</dbReference>
<dbReference type="SUPFAM" id="SSF46785">
    <property type="entry name" value="Winged helix' DNA-binding domain"/>
    <property type="match status" value="1"/>
</dbReference>
<dbReference type="Pfam" id="PF03466">
    <property type="entry name" value="LysR_substrate"/>
    <property type="match status" value="1"/>
</dbReference>
<dbReference type="InterPro" id="IPR036390">
    <property type="entry name" value="WH_DNA-bd_sf"/>
</dbReference>
<dbReference type="Proteomes" id="UP000198804">
    <property type="component" value="Unassembled WGS sequence"/>
</dbReference>
<reference evidence="7" key="1">
    <citation type="submission" date="2016-10" db="EMBL/GenBank/DDBJ databases">
        <authorList>
            <person name="Varghese N."/>
            <person name="Submissions S."/>
        </authorList>
    </citation>
    <scope>NUCLEOTIDE SEQUENCE [LARGE SCALE GENOMIC DNA]</scope>
    <source>
        <strain evidence="7">CGMCC 1.6474</strain>
    </source>
</reference>
<feature type="domain" description="HTH lysR-type" evidence="5">
    <location>
        <begin position="1"/>
        <end position="23"/>
    </location>
</feature>
<dbReference type="RefSeq" id="WP_244535567.1">
    <property type="nucleotide sequence ID" value="NZ_FOSV01000027.1"/>
</dbReference>
<comment type="similarity">
    <text evidence="1">Belongs to the LysR transcriptional regulatory family.</text>
</comment>
<organism evidence="6 7">
    <name type="scientific">Methylorubrum salsuginis</name>
    <dbReference type="NCBI Taxonomy" id="414703"/>
    <lineage>
        <taxon>Bacteria</taxon>
        <taxon>Pseudomonadati</taxon>
        <taxon>Pseudomonadota</taxon>
        <taxon>Alphaproteobacteria</taxon>
        <taxon>Hyphomicrobiales</taxon>
        <taxon>Methylobacteriaceae</taxon>
        <taxon>Methylorubrum</taxon>
    </lineage>
</organism>
<dbReference type="InterPro" id="IPR050176">
    <property type="entry name" value="LTTR"/>
</dbReference>
<dbReference type="PROSITE" id="PS50931">
    <property type="entry name" value="HTH_LYSR"/>
    <property type="match status" value="1"/>
</dbReference>
<proteinExistence type="inferred from homology"/>
<dbReference type="InterPro" id="IPR005119">
    <property type="entry name" value="LysR_subst-bd"/>
</dbReference>
<dbReference type="PANTHER" id="PTHR30579">
    <property type="entry name" value="TRANSCRIPTIONAL REGULATOR"/>
    <property type="match status" value="1"/>
</dbReference>
<dbReference type="AlphaFoldDB" id="A0A1I4L3I5"/>
<dbReference type="STRING" id="414703.SAMN04488125_12741"/>
<keyword evidence="3" id="KW-0238">DNA-binding</keyword>
<protein>
    <submittedName>
        <fullName evidence="6">Transcriptional regulator, LysR family</fullName>
    </submittedName>
</protein>
<dbReference type="SUPFAM" id="SSF53850">
    <property type="entry name" value="Periplasmic binding protein-like II"/>
    <property type="match status" value="1"/>
</dbReference>
<evidence type="ECO:0000256" key="3">
    <source>
        <dbReference type="ARBA" id="ARBA00023125"/>
    </source>
</evidence>
<dbReference type="InterPro" id="IPR000847">
    <property type="entry name" value="LysR_HTH_N"/>
</dbReference>
<gene>
    <name evidence="6" type="ORF">SAMN04488125_12741</name>
</gene>
<dbReference type="PANTHER" id="PTHR30579:SF7">
    <property type="entry name" value="HTH-TYPE TRANSCRIPTIONAL REGULATOR LRHA-RELATED"/>
    <property type="match status" value="1"/>
</dbReference>
<evidence type="ECO:0000256" key="4">
    <source>
        <dbReference type="ARBA" id="ARBA00023163"/>
    </source>
</evidence>
<accession>A0A1I4L3I5</accession>
<keyword evidence="2" id="KW-0805">Transcription regulation</keyword>
<evidence type="ECO:0000313" key="7">
    <source>
        <dbReference type="Proteomes" id="UP000198804"/>
    </source>
</evidence>
<dbReference type="Gene3D" id="3.40.190.10">
    <property type="entry name" value="Periplasmic binding protein-like II"/>
    <property type="match status" value="2"/>
</dbReference>
<evidence type="ECO:0000259" key="5">
    <source>
        <dbReference type="PROSITE" id="PS50931"/>
    </source>
</evidence>